<dbReference type="PANTHER" id="PTHR33887:SF4">
    <property type="entry name" value="AB2-183"/>
    <property type="match status" value="1"/>
</dbReference>
<feature type="region of interest" description="Disordered" evidence="1">
    <location>
        <begin position="124"/>
        <end position="157"/>
    </location>
</feature>
<evidence type="ECO:0000313" key="2">
    <source>
        <dbReference type="Proteomes" id="UP000515156"/>
    </source>
</evidence>
<accession>A0A6P7YR76</accession>
<dbReference type="GeneID" id="115474349"/>
<organism evidence="2 3">
    <name type="scientific">Microcaecilia unicolor</name>
    <dbReference type="NCBI Taxonomy" id="1415580"/>
    <lineage>
        <taxon>Eukaryota</taxon>
        <taxon>Metazoa</taxon>
        <taxon>Chordata</taxon>
        <taxon>Craniata</taxon>
        <taxon>Vertebrata</taxon>
        <taxon>Euteleostomi</taxon>
        <taxon>Amphibia</taxon>
        <taxon>Gymnophiona</taxon>
        <taxon>Siphonopidae</taxon>
        <taxon>Microcaecilia</taxon>
    </lineage>
</organism>
<dbReference type="OrthoDB" id="2109241at2759"/>
<evidence type="ECO:0000313" key="3">
    <source>
        <dbReference type="RefSeq" id="XP_030065649.1"/>
    </source>
</evidence>
<dbReference type="AlphaFoldDB" id="A0A6P7YR76"/>
<dbReference type="KEGG" id="muo:115474349"/>
<gene>
    <name evidence="3" type="primary">C7HXorf65</name>
</gene>
<dbReference type="PANTHER" id="PTHR33887">
    <property type="entry name" value="PB1 DOMAIN-CONTAINING PROTEIN"/>
    <property type="match status" value="1"/>
</dbReference>
<sequence>MFISVIHGDTIDLCNEVGILKLLFLARDSLENAKRFFTHRGTYYICKIQRGEPGAANENAYEAIYPLLNNPDGELCEALKRQRIFLEKNRLKLAKTPEAKRTRSSEILGPVVSTAAQPWMKPFGKFGTGANQEVQLKRTDSRGTKLKVESGRKERHR</sequence>
<dbReference type="InterPro" id="IPR039471">
    <property type="entry name" value="CXorf65-like"/>
</dbReference>
<dbReference type="InParanoid" id="A0A6P7YR76"/>
<feature type="compositionally biased region" description="Basic and acidic residues" evidence="1">
    <location>
        <begin position="135"/>
        <end position="157"/>
    </location>
</feature>
<proteinExistence type="predicted"/>
<keyword evidence="2" id="KW-1185">Reference proteome</keyword>
<protein>
    <submittedName>
        <fullName evidence="3">Uncharacterized protein CXorf65 homolog</fullName>
    </submittedName>
</protein>
<evidence type="ECO:0000256" key="1">
    <source>
        <dbReference type="SAM" id="MobiDB-lite"/>
    </source>
</evidence>
<dbReference type="CTD" id="121318890"/>
<reference evidence="3" key="1">
    <citation type="submission" date="2025-08" db="UniProtKB">
        <authorList>
            <consortium name="RefSeq"/>
        </authorList>
    </citation>
    <scope>IDENTIFICATION</scope>
</reference>
<name>A0A6P7YR76_9AMPH</name>
<dbReference type="Pfam" id="PF15874">
    <property type="entry name" value="Il2rg"/>
    <property type="match status" value="1"/>
</dbReference>
<dbReference type="RefSeq" id="XP_030065649.1">
    <property type="nucleotide sequence ID" value="XM_030209789.1"/>
</dbReference>
<dbReference type="Proteomes" id="UP000515156">
    <property type="component" value="Chromosome 7"/>
</dbReference>